<evidence type="ECO:0000256" key="2">
    <source>
        <dbReference type="ARBA" id="ARBA00022801"/>
    </source>
</evidence>
<dbReference type="InterPro" id="IPR005945">
    <property type="entry name" value="Pro_imino_pep"/>
</dbReference>
<dbReference type="InterPro" id="IPR002410">
    <property type="entry name" value="Peptidase_S33"/>
</dbReference>
<evidence type="ECO:0000256" key="3">
    <source>
        <dbReference type="PIRNR" id="PIRNR005539"/>
    </source>
</evidence>
<dbReference type="SUPFAM" id="SSF53474">
    <property type="entry name" value="alpha/beta-Hydrolases"/>
    <property type="match status" value="1"/>
</dbReference>
<proteinExistence type="inferred from homology"/>
<evidence type="ECO:0000256" key="4">
    <source>
        <dbReference type="PIRSR" id="PIRSR005539-1"/>
    </source>
</evidence>
<dbReference type="GO" id="GO:0006508">
    <property type="term" value="P:proteolysis"/>
    <property type="evidence" value="ECO:0007669"/>
    <property type="project" value="InterPro"/>
</dbReference>
<accession>A0A2T0MF79</accession>
<evidence type="ECO:0000259" key="5">
    <source>
        <dbReference type="Pfam" id="PF00561"/>
    </source>
</evidence>
<feature type="domain" description="AB hydrolase-1" evidence="5">
    <location>
        <begin position="51"/>
        <end position="293"/>
    </location>
</feature>
<dbReference type="GO" id="GO:0008233">
    <property type="term" value="F:peptidase activity"/>
    <property type="evidence" value="ECO:0007669"/>
    <property type="project" value="InterPro"/>
</dbReference>
<dbReference type="InterPro" id="IPR050266">
    <property type="entry name" value="AB_hydrolase_sf"/>
</dbReference>
<dbReference type="GO" id="GO:0016020">
    <property type="term" value="C:membrane"/>
    <property type="evidence" value="ECO:0007669"/>
    <property type="project" value="TreeGrafter"/>
</dbReference>
<keyword evidence="2 3" id="KW-0378">Hydrolase</keyword>
<evidence type="ECO:0000256" key="1">
    <source>
        <dbReference type="ARBA" id="ARBA00010088"/>
    </source>
</evidence>
<dbReference type="PIRSF" id="PIRSF005539">
    <property type="entry name" value="Pept_S33_TRI_F1"/>
    <property type="match status" value="1"/>
</dbReference>
<comment type="caution">
    <text evidence="6">The sequence shown here is derived from an EMBL/GenBank/DDBJ whole genome shotgun (WGS) entry which is preliminary data.</text>
</comment>
<dbReference type="PANTHER" id="PTHR43798">
    <property type="entry name" value="MONOACYLGLYCEROL LIPASE"/>
    <property type="match status" value="1"/>
</dbReference>
<sequence>MKIPPIIFLGFLLLQFFGCKESNLLKPQEGFIEVNGGKIWYEVFGSGNRAPIVVLHGGPGYPSYYLNPLKSLAKERSVILFDQLGCGRSDILTDTTLMNIESFVEQTHSLVEHLKLKEVIIYGHSWGTMLGAEYYKKYPKNIEALILGSPCIDLNMWQDDSDKLLAQLPDSVRVPLVNHKNNSIPDTTAFNKAIDYFYHEFYTRKTPFSKDIIKADSSWFAKESMVYEYMWGREEYSVNGKLNGYDGKEILKKIDVPVLYITGEYDTATPSTVKKYHEITPNSRLKIIEGAGHQTLNDKEETELKIIDSFLSELEK</sequence>
<gene>
    <name evidence="6" type="ORF">CLV81_0215</name>
</gene>
<dbReference type="PROSITE" id="PS50007">
    <property type="entry name" value="PIPLC_X_DOMAIN"/>
    <property type="match status" value="1"/>
</dbReference>
<dbReference type="Pfam" id="PF00561">
    <property type="entry name" value="Abhydrolase_1"/>
    <property type="match status" value="1"/>
</dbReference>
<protein>
    <submittedName>
        <fullName evidence="6">Proline iminopeptidase</fullName>
    </submittedName>
</protein>
<evidence type="ECO:0000313" key="7">
    <source>
        <dbReference type="Proteomes" id="UP000237640"/>
    </source>
</evidence>
<feature type="active site" evidence="4">
    <location>
        <position position="266"/>
    </location>
</feature>
<dbReference type="AlphaFoldDB" id="A0A2T0MF79"/>
<dbReference type="PANTHER" id="PTHR43798:SF33">
    <property type="entry name" value="HYDROLASE, PUTATIVE (AFU_ORTHOLOGUE AFUA_2G14860)-RELATED"/>
    <property type="match status" value="1"/>
</dbReference>
<dbReference type="PRINTS" id="PR00793">
    <property type="entry name" value="PROAMNOPTASE"/>
</dbReference>
<feature type="active site" description="Nucleophile" evidence="4">
    <location>
        <position position="125"/>
    </location>
</feature>
<dbReference type="Proteomes" id="UP000237640">
    <property type="component" value="Unassembled WGS sequence"/>
</dbReference>
<dbReference type="EMBL" id="PVYX01000001">
    <property type="protein sequence ID" value="PRX56223.1"/>
    <property type="molecule type" value="Genomic_DNA"/>
</dbReference>
<dbReference type="InterPro" id="IPR029058">
    <property type="entry name" value="AB_hydrolase_fold"/>
</dbReference>
<organism evidence="6 7">
    <name type="scientific">Flagellimonas meridianipacifica</name>
    <dbReference type="NCBI Taxonomy" id="1080225"/>
    <lineage>
        <taxon>Bacteria</taxon>
        <taxon>Pseudomonadati</taxon>
        <taxon>Bacteroidota</taxon>
        <taxon>Flavobacteriia</taxon>
        <taxon>Flavobacteriales</taxon>
        <taxon>Flavobacteriaceae</taxon>
        <taxon>Flagellimonas</taxon>
    </lineage>
</organism>
<feature type="active site" description="Proton donor" evidence="4">
    <location>
        <position position="293"/>
    </location>
</feature>
<dbReference type="InterPro" id="IPR000073">
    <property type="entry name" value="AB_hydrolase_1"/>
</dbReference>
<keyword evidence="7" id="KW-1185">Reference proteome</keyword>
<name>A0A2T0MF79_9FLAO</name>
<dbReference type="NCBIfam" id="TIGR01250">
    <property type="entry name" value="pro_imino_pep_2"/>
    <property type="match status" value="1"/>
</dbReference>
<dbReference type="Gene3D" id="3.40.50.1820">
    <property type="entry name" value="alpha/beta hydrolase"/>
    <property type="match status" value="1"/>
</dbReference>
<comment type="similarity">
    <text evidence="1 3">Belongs to the peptidase S33 family.</text>
</comment>
<evidence type="ECO:0000313" key="6">
    <source>
        <dbReference type="EMBL" id="PRX56223.1"/>
    </source>
</evidence>
<reference evidence="6 7" key="1">
    <citation type="submission" date="2018-03" db="EMBL/GenBank/DDBJ databases">
        <title>Genomic Encyclopedia of Archaeal and Bacterial Type Strains, Phase II (KMG-II): from individual species to whole genera.</title>
        <authorList>
            <person name="Goeker M."/>
        </authorList>
    </citation>
    <scope>NUCLEOTIDE SEQUENCE [LARGE SCALE GENOMIC DNA]</scope>
    <source>
        <strain evidence="6 7">DSM 25027</strain>
    </source>
</reference>